<name>A0A8S8ZJD9_SORMA</name>
<gene>
    <name evidence="2" type="ORF">SMACR_12859</name>
</gene>
<evidence type="ECO:0000313" key="3">
    <source>
        <dbReference type="Proteomes" id="UP000433876"/>
    </source>
</evidence>
<protein>
    <submittedName>
        <fullName evidence="2">Uncharacterized protein</fullName>
    </submittedName>
</protein>
<feature type="region of interest" description="Disordered" evidence="1">
    <location>
        <begin position="68"/>
        <end position="88"/>
    </location>
</feature>
<dbReference type="Proteomes" id="UP000433876">
    <property type="component" value="Unassembled WGS sequence"/>
</dbReference>
<organism evidence="2 3">
    <name type="scientific">Sordaria macrospora</name>
    <dbReference type="NCBI Taxonomy" id="5147"/>
    <lineage>
        <taxon>Eukaryota</taxon>
        <taxon>Fungi</taxon>
        <taxon>Dikarya</taxon>
        <taxon>Ascomycota</taxon>
        <taxon>Pezizomycotina</taxon>
        <taxon>Sordariomycetes</taxon>
        <taxon>Sordariomycetidae</taxon>
        <taxon>Sordariales</taxon>
        <taxon>Sordariaceae</taxon>
        <taxon>Sordaria</taxon>
    </lineage>
</organism>
<reference evidence="2 3" key="1">
    <citation type="submission" date="2017-07" db="EMBL/GenBank/DDBJ databases">
        <title>Genome sequence of the Sordaria macrospora wild type strain R19027.</title>
        <authorList>
            <person name="Nowrousian M."/>
            <person name="Teichert I."/>
            <person name="Kueck U."/>
        </authorList>
    </citation>
    <scope>NUCLEOTIDE SEQUENCE [LARGE SCALE GENOMIC DNA]</scope>
    <source>
        <strain evidence="2 3">R19027</strain>
        <tissue evidence="2">Mycelium</tissue>
    </source>
</reference>
<comment type="caution">
    <text evidence="2">The sequence shown here is derived from an EMBL/GenBank/DDBJ whole genome shotgun (WGS) entry which is preliminary data.</text>
</comment>
<evidence type="ECO:0000313" key="2">
    <source>
        <dbReference type="EMBL" id="KAA8630804.1"/>
    </source>
</evidence>
<proteinExistence type="predicted"/>
<dbReference type="AlphaFoldDB" id="A0A8S8ZJD9"/>
<sequence length="88" mass="9582">MSAARLGLDVGDISSTKRHRPPLSALTPRKLKSAQKPDHLSTQFGPRALERVSCTAIQALYYRRMFGSSSSSVWQTSLGNDKGSLTTC</sequence>
<feature type="region of interest" description="Disordered" evidence="1">
    <location>
        <begin position="1"/>
        <end position="44"/>
    </location>
</feature>
<accession>A0A8S8ZJD9</accession>
<evidence type="ECO:0000256" key="1">
    <source>
        <dbReference type="SAM" id="MobiDB-lite"/>
    </source>
</evidence>
<dbReference type="EMBL" id="NMPR01000093">
    <property type="protein sequence ID" value="KAA8630804.1"/>
    <property type="molecule type" value="Genomic_DNA"/>
</dbReference>